<keyword evidence="1" id="KW-0479">Metal-binding</keyword>
<dbReference type="GeneID" id="11532064"/>
<keyword evidence="2 4" id="KW-0863">Zinc-finger</keyword>
<dbReference type="InterPro" id="IPR037274">
    <property type="entry name" value="Znf_CHY_sf"/>
</dbReference>
<feature type="domain" description="CHY-type" evidence="5">
    <location>
        <begin position="10"/>
        <end position="97"/>
    </location>
</feature>
<evidence type="ECO:0000313" key="7">
    <source>
        <dbReference type="Proteomes" id="UP000005666"/>
    </source>
</evidence>
<dbReference type="HOGENOM" id="CLU_143932_0_0_1"/>
<dbReference type="Pfam" id="PF05495">
    <property type="entry name" value="zf-CHY"/>
    <property type="match status" value="1"/>
</dbReference>
<dbReference type="InterPro" id="IPR052604">
    <property type="entry name" value="Mito_Tim_assembly_helper"/>
</dbReference>
<accession>G8C1C1</accession>
<dbReference type="InterPro" id="IPR008913">
    <property type="entry name" value="Znf_CHY"/>
</dbReference>
<dbReference type="eggNOG" id="KOG1940">
    <property type="taxonomic scope" value="Eukaryota"/>
</dbReference>
<evidence type="ECO:0000256" key="1">
    <source>
        <dbReference type="ARBA" id="ARBA00022723"/>
    </source>
</evidence>
<sequence>MTDPYIKGLMVDDQSRCIHWNSELDVIAFKFKCCDSYYCCHSCHEETADHPIQRYDIDAESNTKVVICGVCKNEMTFQLYRDSDAKHKGLSCPNCNAAFNPKCSLHYDIYFKSSQFDDPCNLK</sequence>
<dbReference type="Proteomes" id="UP000005666">
    <property type="component" value="Chromosome 14"/>
</dbReference>
<dbReference type="KEGG" id="tpf:TPHA_0N01680"/>
<evidence type="ECO:0000313" key="6">
    <source>
        <dbReference type="EMBL" id="CCE65949.1"/>
    </source>
</evidence>
<proteinExistence type="predicted"/>
<dbReference type="PROSITE" id="PS51266">
    <property type="entry name" value="ZF_CHY"/>
    <property type="match status" value="1"/>
</dbReference>
<dbReference type="AlphaFoldDB" id="G8C1C1"/>
<dbReference type="GO" id="GO:0008270">
    <property type="term" value="F:zinc ion binding"/>
    <property type="evidence" value="ECO:0007669"/>
    <property type="project" value="UniProtKB-KW"/>
</dbReference>
<dbReference type="GO" id="GO:0005758">
    <property type="term" value="C:mitochondrial intermembrane space"/>
    <property type="evidence" value="ECO:0007669"/>
    <property type="project" value="EnsemblFungi"/>
</dbReference>
<dbReference type="STRING" id="1071381.G8C1C1"/>
<dbReference type="PANTHER" id="PTHR28082">
    <property type="entry name" value="ZINC FINGER PROTEIN"/>
    <property type="match status" value="1"/>
</dbReference>
<protein>
    <recommendedName>
        <fullName evidence="5">CHY-type domain-containing protein</fullName>
    </recommendedName>
</protein>
<organism evidence="6 7">
    <name type="scientific">Tetrapisispora phaffii (strain ATCC 24235 / CBS 4417 / NBRC 1672 / NRRL Y-8282 / UCD 70-5)</name>
    <name type="common">Yeast</name>
    <name type="synonym">Fabospora phaffii</name>
    <dbReference type="NCBI Taxonomy" id="1071381"/>
    <lineage>
        <taxon>Eukaryota</taxon>
        <taxon>Fungi</taxon>
        <taxon>Dikarya</taxon>
        <taxon>Ascomycota</taxon>
        <taxon>Saccharomycotina</taxon>
        <taxon>Saccharomycetes</taxon>
        <taxon>Saccharomycetales</taxon>
        <taxon>Saccharomycetaceae</taxon>
        <taxon>Tetrapisispora</taxon>
    </lineage>
</organism>
<dbReference type="PANTHER" id="PTHR28082:SF1">
    <property type="entry name" value="HELPER OF TIM PROTEIN 13"/>
    <property type="match status" value="1"/>
</dbReference>
<dbReference type="OrthoDB" id="411372at2759"/>
<dbReference type="InterPro" id="IPR016694">
    <property type="entry name" value="UCP017292"/>
</dbReference>
<dbReference type="GO" id="GO:0045041">
    <property type="term" value="P:protein import into mitochondrial intermembrane space"/>
    <property type="evidence" value="ECO:0007669"/>
    <property type="project" value="EnsemblFungi"/>
</dbReference>
<keyword evidence="3" id="KW-0862">Zinc</keyword>
<name>G8C1C1_TETPH</name>
<dbReference type="SUPFAM" id="SSF161219">
    <property type="entry name" value="CHY zinc finger-like"/>
    <property type="match status" value="1"/>
</dbReference>
<dbReference type="OMA" id="ETRCAHY"/>
<dbReference type="PIRSF" id="PIRSF017292">
    <property type="entry name" value="UCP017292_Znf_CHY"/>
    <property type="match status" value="1"/>
</dbReference>
<keyword evidence="7" id="KW-1185">Reference proteome</keyword>
<dbReference type="EMBL" id="HE612869">
    <property type="protein sequence ID" value="CCE65949.1"/>
    <property type="molecule type" value="Genomic_DNA"/>
</dbReference>
<gene>
    <name evidence="6" type="primary">TPHA0N01680</name>
    <name evidence="6" type="ordered locus">TPHA_0N01680</name>
</gene>
<evidence type="ECO:0000259" key="5">
    <source>
        <dbReference type="PROSITE" id="PS51266"/>
    </source>
</evidence>
<evidence type="ECO:0000256" key="4">
    <source>
        <dbReference type="PROSITE-ProRule" id="PRU00601"/>
    </source>
</evidence>
<reference evidence="6 7" key="1">
    <citation type="journal article" date="2011" name="Proc. Natl. Acad. Sci. U.S.A.">
        <title>Evolutionary erosion of yeast sex chromosomes by mating-type switching accidents.</title>
        <authorList>
            <person name="Gordon J.L."/>
            <person name="Armisen D."/>
            <person name="Proux-Wera E."/>
            <person name="Oheigeartaigh S.S."/>
            <person name="Byrne K.P."/>
            <person name="Wolfe K.H."/>
        </authorList>
    </citation>
    <scope>NUCLEOTIDE SEQUENCE [LARGE SCALE GENOMIC DNA]</scope>
    <source>
        <strain evidence="7">ATCC 24235 / CBS 4417 / NBRC 1672 / NRRL Y-8282 / UCD 70-5</strain>
    </source>
</reference>
<dbReference type="RefSeq" id="XP_003688383.1">
    <property type="nucleotide sequence ID" value="XM_003688335.1"/>
</dbReference>
<evidence type="ECO:0000256" key="3">
    <source>
        <dbReference type="ARBA" id="ARBA00022833"/>
    </source>
</evidence>
<evidence type="ECO:0000256" key="2">
    <source>
        <dbReference type="ARBA" id="ARBA00022771"/>
    </source>
</evidence>